<dbReference type="SUPFAM" id="SSF111369">
    <property type="entry name" value="HlyD-like secretion proteins"/>
    <property type="match status" value="2"/>
</dbReference>
<sequence>MSQESSSQDPSTVAASEAPQAGKASRIGATVVLTLIGGSLLWYFAADRFTPYSSQARVQAFVVPVAAEVAGKVLAVHVRNDDDVERGQALFDIDPEQYRIALQRSRSDFESVRSSVNASVETVAAARASLQAAQANQVKAEKDAARHEALYAEDPGAISVRRLEVTQATGVEARSRAKAAEADVRKAQEAAGASGDDNAQLRSARAAIAKAELDLARTKVVAPAGGRVADLRTEVGQFAQAGAPVMTLIAIRDLWISADMTENNLGHLEPGDEVAIVLDVLPGEVLKGRVRSVGSGVSSAQQAPPGTLPTIENSRDWLRQAQRFPVAVEFDATEAKRLGKVRIGGQAEVMVYTGDNFLMNTLGAAYIRLMSWLSYLY</sequence>
<accession>A0A369XK74</accession>
<dbReference type="Pfam" id="PF25917">
    <property type="entry name" value="BSH_RND"/>
    <property type="match status" value="1"/>
</dbReference>
<dbReference type="GO" id="GO:0016020">
    <property type="term" value="C:membrane"/>
    <property type="evidence" value="ECO:0007669"/>
    <property type="project" value="UniProtKB-SubCell"/>
</dbReference>
<feature type="transmembrane region" description="Helical" evidence="6">
    <location>
        <begin position="27"/>
        <end position="45"/>
    </location>
</feature>
<keyword evidence="4 6" id="KW-0472">Membrane</keyword>
<comment type="subcellular location">
    <subcellularLocation>
        <location evidence="1">Membrane</location>
        <topology evidence="1">Single-pass membrane protein</topology>
    </subcellularLocation>
</comment>
<name>A0A369XK74_9PROT</name>
<proteinExistence type="predicted"/>
<dbReference type="InterPro" id="IPR050739">
    <property type="entry name" value="MFP"/>
</dbReference>
<feature type="domain" description="p-hydroxybenzoic acid efflux pump subunit AaeA-like beta-barrel" evidence="8">
    <location>
        <begin position="255"/>
        <end position="337"/>
    </location>
</feature>
<evidence type="ECO:0000259" key="7">
    <source>
        <dbReference type="Pfam" id="PF25917"/>
    </source>
</evidence>
<keyword evidence="2 6" id="KW-0812">Transmembrane</keyword>
<dbReference type="Proteomes" id="UP000253831">
    <property type="component" value="Unassembled WGS sequence"/>
</dbReference>
<dbReference type="PANTHER" id="PTHR30386">
    <property type="entry name" value="MEMBRANE FUSION SUBUNIT OF EMRAB-TOLC MULTIDRUG EFFLUX PUMP"/>
    <property type="match status" value="1"/>
</dbReference>
<dbReference type="Pfam" id="PF25963">
    <property type="entry name" value="Beta-barrel_AAEA"/>
    <property type="match status" value="1"/>
</dbReference>
<evidence type="ECO:0000313" key="10">
    <source>
        <dbReference type="Proteomes" id="UP000253831"/>
    </source>
</evidence>
<feature type="coiled-coil region" evidence="5">
    <location>
        <begin position="123"/>
        <end position="150"/>
    </location>
</feature>
<evidence type="ECO:0000256" key="6">
    <source>
        <dbReference type="SAM" id="Phobius"/>
    </source>
</evidence>
<dbReference type="Gene3D" id="2.40.50.100">
    <property type="match status" value="1"/>
</dbReference>
<reference evidence="9 10" key="1">
    <citation type="submission" date="2018-05" db="EMBL/GenBank/DDBJ databases">
        <title>Integrated omic analyses show evidence that a Ca. Accumulibacter phosphatis strain performs denitrification under micro-aerobic conditions.</title>
        <authorList>
            <person name="Camejo P.Y."/>
            <person name="Katherine M.D."/>
            <person name="Daniel N.R."/>
        </authorList>
    </citation>
    <scope>NUCLEOTIDE SEQUENCE [LARGE SCALE GENOMIC DNA]</scope>
    <source>
        <strain evidence="9">UW-LDO-IC</strain>
    </source>
</reference>
<dbReference type="InterPro" id="IPR058634">
    <property type="entry name" value="AaeA-lik-b-barrel"/>
</dbReference>
<evidence type="ECO:0000259" key="8">
    <source>
        <dbReference type="Pfam" id="PF25963"/>
    </source>
</evidence>
<keyword evidence="5" id="KW-0175">Coiled coil</keyword>
<comment type="caution">
    <text evidence="9">The sequence shown here is derived from an EMBL/GenBank/DDBJ whole genome shotgun (WGS) entry which is preliminary data.</text>
</comment>
<feature type="domain" description="Multidrug resistance protein MdtA-like barrel-sandwich hybrid" evidence="7">
    <location>
        <begin position="63"/>
        <end position="246"/>
    </location>
</feature>
<dbReference type="EMBL" id="QPGA01000031">
    <property type="protein sequence ID" value="RDE49825.1"/>
    <property type="molecule type" value="Genomic_DNA"/>
</dbReference>
<evidence type="ECO:0000313" key="9">
    <source>
        <dbReference type="EMBL" id="RDE49825.1"/>
    </source>
</evidence>
<protein>
    <submittedName>
        <fullName evidence="9">HlyD family secretion protein</fullName>
    </submittedName>
</protein>
<evidence type="ECO:0000256" key="4">
    <source>
        <dbReference type="ARBA" id="ARBA00023136"/>
    </source>
</evidence>
<dbReference type="PANTHER" id="PTHR30386:SF26">
    <property type="entry name" value="TRANSPORT PROTEIN COMB"/>
    <property type="match status" value="1"/>
</dbReference>
<evidence type="ECO:0000256" key="1">
    <source>
        <dbReference type="ARBA" id="ARBA00004167"/>
    </source>
</evidence>
<keyword evidence="3 6" id="KW-1133">Transmembrane helix</keyword>
<evidence type="ECO:0000256" key="5">
    <source>
        <dbReference type="SAM" id="Coils"/>
    </source>
</evidence>
<dbReference type="InterPro" id="IPR058625">
    <property type="entry name" value="MdtA-like_BSH"/>
</dbReference>
<gene>
    <name evidence="9" type="ORF">DVS81_14360</name>
</gene>
<organism evidence="9 10">
    <name type="scientific">Candidatus Accumulibacter meliphilus</name>
    <dbReference type="NCBI Taxonomy" id="2211374"/>
    <lineage>
        <taxon>Bacteria</taxon>
        <taxon>Pseudomonadati</taxon>
        <taxon>Pseudomonadota</taxon>
        <taxon>Betaproteobacteria</taxon>
        <taxon>Candidatus Accumulibacter</taxon>
    </lineage>
</organism>
<evidence type="ECO:0000256" key="2">
    <source>
        <dbReference type="ARBA" id="ARBA00022692"/>
    </source>
</evidence>
<evidence type="ECO:0000256" key="3">
    <source>
        <dbReference type="ARBA" id="ARBA00022989"/>
    </source>
</evidence>
<dbReference type="AlphaFoldDB" id="A0A369XK74"/>
<dbReference type="Gene3D" id="2.40.30.170">
    <property type="match status" value="1"/>
</dbReference>